<evidence type="ECO:0000256" key="1">
    <source>
        <dbReference type="SAM" id="Phobius"/>
    </source>
</evidence>
<keyword evidence="3" id="KW-1185">Reference proteome</keyword>
<organism evidence="2 3">
    <name type="scientific">Candidatus Nitrosocosmicus franklandianus</name>
    <dbReference type="NCBI Taxonomy" id="1798806"/>
    <lineage>
        <taxon>Archaea</taxon>
        <taxon>Nitrososphaerota</taxon>
        <taxon>Nitrososphaeria</taxon>
        <taxon>Nitrososphaerales</taxon>
        <taxon>Nitrososphaeraceae</taxon>
        <taxon>Candidatus Nitrosocosmicus</taxon>
    </lineage>
</organism>
<dbReference type="KEGG" id="nfn:NFRAN_0870"/>
<keyword evidence="1" id="KW-1133">Transmembrane helix</keyword>
<proteinExistence type="predicted"/>
<dbReference type="OrthoDB" id="11539at2157"/>
<dbReference type="AlphaFoldDB" id="A0A484I8Q3"/>
<gene>
    <name evidence="2" type="ORF">NFRAN_0870</name>
</gene>
<accession>A0A484I8Q3</accession>
<dbReference type="EMBL" id="LR216287">
    <property type="protein sequence ID" value="VFJ13192.1"/>
    <property type="molecule type" value="Genomic_DNA"/>
</dbReference>
<sequence>MVLLFGLAFVLMDVLINAFTGGLREIGIRFVVVGTITVGIAYVYKYHTIIGFILRNFKNRLLAQDRFSRWYKP</sequence>
<dbReference type="GeneID" id="39420347"/>
<feature type="transmembrane region" description="Helical" evidence="1">
    <location>
        <begin position="28"/>
        <end position="54"/>
    </location>
</feature>
<dbReference type="RefSeq" id="WP_145988007.1">
    <property type="nucleotide sequence ID" value="NZ_LR216287.1"/>
</dbReference>
<evidence type="ECO:0000313" key="2">
    <source>
        <dbReference type="EMBL" id="VFJ13192.1"/>
    </source>
</evidence>
<reference evidence="2 3" key="1">
    <citation type="submission" date="2019-02" db="EMBL/GenBank/DDBJ databases">
        <authorList>
            <person name="Lehtovirta-Morley E L."/>
        </authorList>
    </citation>
    <scope>NUCLEOTIDE SEQUENCE [LARGE SCALE GENOMIC DNA]</scope>
    <source>
        <strain evidence="2">NFRAN1</strain>
    </source>
</reference>
<protein>
    <submittedName>
        <fullName evidence="2">Uncharacterized protein</fullName>
    </submittedName>
</protein>
<name>A0A484I8Q3_9ARCH</name>
<keyword evidence="1" id="KW-0812">Transmembrane</keyword>
<keyword evidence="1" id="KW-0472">Membrane</keyword>
<dbReference type="Proteomes" id="UP000294299">
    <property type="component" value="Chromosome NFRAN"/>
</dbReference>
<evidence type="ECO:0000313" key="3">
    <source>
        <dbReference type="Proteomes" id="UP000294299"/>
    </source>
</evidence>